<keyword evidence="2" id="KW-1185">Reference proteome</keyword>
<evidence type="ECO:0000313" key="1">
    <source>
        <dbReference type="EMBL" id="SEA06095.1"/>
    </source>
</evidence>
<evidence type="ECO:0000313" key="2">
    <source>
        <dbReference type="Proteomes" id="UP000199394"/>
    </source>
</evidence>
<dbReference type="RefSeq" id="WP_090304701.1">
    <property type="nucleotide sequence ID" value="NZ_FNRK01000003.1"/>
</dbReference>
<accession>A0A1H3Y2Z5</accession>
<proteinExistence type="predicted"/>
<dbReference type="EMBL" id="FNRK01000003">
    <property type="protein sequence ID" value="SEA06095.1"/>
    <property type="molecule type" value="Genomic_DNA"/>
</dbReference>
<gene>
    <name evidence="1" type="ORF">SAMN04515656_10346</name>
</gene>
<dbReference type="Proteomes" id="UP000199394">
    <property type="component" value="Unassembled WGS sequence"/>
</dbReference>
<dbReference type="OrthoDB" id="2660602at2"/>
<dbReference type="Pfam" id="PF06854">
    <property type="entry name" value="Phage_Gp15"/>
    <property type="match status" value="1"/>
</dbReference>
<dbReference type="STRING" id="81409.SAMN04515656_10346"/>
<sequence length="130" mass="14933">MMKSPADFKNPQNNTLYYSLFDDWGLIEASFNAQYGIRLRKDAEGMTWNEFATLLSGIAPDTPLGNIVSIRAEKDPKVLKQFNAQQRKIHRDWAKKQAADINMDDYKNMMNQLQDAFKTMAGGDHEWGKN</sequence>
<dbReference type="InterPro" id="IPR009660">
    <property type="entry name" value="Phage_A500_Gp15"/>
</dbReference>
<protein>
    <submittedName>
        <fullName evidence="1">Bacteriophage Gp15 protein</fullName>
    </submittedName>
</protein>
<dbReference type="AlphaFoldDB" id="A0A1H3Y2Z5"/>
<name>A0A1H3Y2Z5_9FIRM</name>
<reference evidence="1 2" key="1">
    <citation type="submission" date="2016-10" db="EMBL/GenBank/DDBJ databases">
        <authorList>
            <person name="de Groot N.N."/>
        </authorList>
    </citation>
    <scope>NUCLEOTIDE SEQUENCE [LARGE SCALE GENOMIC DNA]</scope>
    <source>
        <strain evidence="1 2">SR12</strain>
    </source>
</reference>
<organism evidence="1 2">
    <name type="scientific">Eubacterium aggregans</name>
    <dbReference type="NCBI Taxonomy" id="81409"/>
    <lineage>
        <taxon>Bacteria</taxon>
        <taxon>Bacillati</taxon>
        <taxon>Bacillota</taxon>
        <taxon>Clostridia</taxon>
        <taxon>Eubacteriales</taxon>
        <taxon>Eubacteriaceae</taxon>
        <taxon>Eubacterium</taxon>
    </lineage>
</organism>